<evidence type="ECO:0000313" key="2">
    <source>
        <dbReference type="Proteomes" id="UP001060085"/>
    </source>
</evidence>
<protein>
    <submittedName>
        <fullName evidence="1">Uncharacterized protein</fullName>
    </submittedName>
</protein>
<keyword evidence="2" id="KW-1185">Reference proteome</keyword>
<sequence>MSESHYVLRWDGCLVESQEGLEIKVGLRAGVIGAPRSIAWFYVNGECGGYGIRAITGFLNGIDYEMPELGSDDLIMDSELCLWSPTVALHVLLNSGVEGALMCLDSLRLPSCVRTLHIGSNRLRTQSGTVRNIIRSFLETYAMSIATKAKNTKSSLRLISLFCMPRGSDDELTTSDPEI</sequence>
<dbReference type="Proteomes" id="UP001060085">
    <property type="component" value="Linkage Group LG04"/>
</dbReference>
<accession>A0ACC0B712</accession>
<gene>
    <name evidence="1" type="ORF">M9H77_18171</name>
</gene>
<organism evidence="1 2">
    <name type="scientific">Catharanthus roseus</name>
    <name type="common">Madagascar periwinkle</name>
    <name type="synonym">Vinca rosea</name>
    <dbReference type="NCBI Taxonomy" id="4058"/>
    <lineage>
        <taxon>Eukaryota</taxon>
        <taxon>Viridiplantae</taxon>
        <taxon>Streptophyta</taxon>
        <taxon>Embryophyta</taxon>
        <taxon>Tracheophyta</taxon>
        <taxon>Spermatophyta</taxon>
        <taxon>Magnoliopsida</taxon>
        <taxon>eudicotyledons</taxon>
        <taxon>Gunneridae</taxon>
        <taxon>Pentapetalae</taxon>
        <taxon>asterids</taxon>
        <taxon>lamiids</taxon>
        <taxon>Gentianales</taxon>
        <taxon>Apocynaceae</taxon>
        <taxon>Rauvolfioideae</taxon>
        <taxon>Vinceae</taxon>
        <taxon>Catharanthinae</taxon>
        <taxon>Catharanthus</taxon>
    </lineage>
</organism>
<dbReference type="EMBL" id="CM044704">
    <property type="protein sequence ID" value="KAI5668318.1"/>
    <property type="molecule type" value="Genomic_DNA"/>
</dbReference>
<reference evidence="2" key="1">
    <citation type="journal article" date="2023" name="Nat. Plants">
        <title>Single-cell RNA sequencing provides a high-resolution roadmap for understanding the multicellular compartmentation of specialized metabolism.</title>
        <authorList>
            <person name="Sun S."/>
            <person name="Shen X."/>
            <person name="Li Y."/>
            <person name="Li Y."/>
            <person name="Wang S."/>
            <person name="Li R."/>
            <person name="Zhang H."/>
            <person name="Shen G."/>
            <person name="Guo B."/>
            <person name="Wei J."/>
            <person name="Xu J."/>
            <person name="St-Pierre B."/>
            <person name="Chen S."/>
            <person name="Sun C."/>
        </authorList>
    </citation>
    <scope>NUCLEOTIDE SEQUENCE [LARGE SCALE GENOMIC DNA]</scope>
</reference>
<name>A0ACC0B712_CATRO</name>
<proteinExistence type="predicted"/>
<comment type="caution">
    <text evidence="1">The sequence shown here is derived from an EMBL/GenBank/DDBJ whole genome shotgun (WGS) entry which is preliminary data.</text>
</comment>
<evidence type="ECO:0000313" key="1">
    <source>
        <dbReference type="EMBL" id="KAI5668318.1"/>
    </source>
</evidence>